<sequence length="125" mass="14528">MRTLLVCLAIFLALAVLHCDGKKKRKEGICDYEGRRIKDGQTKNLREPCQRVTCSSGSVNVTQCPSDEEDLKKLIEEDKEQRKERREQRKEEENEDDEEESNEEKIEKKQKKGEGKPFPRCCRGA</sequence>
<feature type="compositionally biased region" description="Basic and acidic residues" evidence="1">
    <location>
        <begin position="70"/>
        <end position="92"/>
    </location>
</feature>
<feature type="compositionally biased region" description="Basic and acidic residues" evidence="1">
    <location>
        <begin position="103"/>
        <end position="117"/>
    </location>
</feature>
<protein>
    <submittedName>
        <fullName evidence="3">Putative secreted protein</fullName>
    </submittedName>
</protein>
<organism evidence="3">
    <name type="scientific">Amblyomma cajennense</name>
    <name type="common">Cayenne tick</name>
    <name type="synonym">Acarus cajennensis</name>
    <dbReference type="NCBI Taxonomy" id="34607"/>
    <lineage>
        <taxon>Eukaryota</taxon>
        <taxon>Metazoa</taxon>
        <taxon>Ecdysozoa</taxon>
        <taxon>Arthropoda</taxon>
        <taxon>Chelicerata</taxon>
        <taxon>Arachnida</taxon>
        <taxon>Acari</taxon>
        <taxon>Parasitiformes</taxon>
        <taxon>Ixodida</taxon>
        <taxon>Ixodoidea</taxon>
        <taxon>Ixodidae</taxon>
        <taxon>Amblyomminae</taxon>
        <taxon>Amblyomma</taxon>
    </lineage>
</organism>
<keyword evidence="2" id="KW-0732">Signal</keyword>
<feature type="compositionally biased region" description="Acidic residues" evidence="1">
    <location>
        <begin position="93"/>
        <end position="102"/>
    </location>
</feature>
<name>A0A023FFZ7_AMBCJ</name>
<feature type="region of interest" description="Disordered" evidence="1">
    <location>
        <begin position="70"/>
        <end position="125"/>
    </location>
</feature>
<feature type="chain" id="PRO_5001514975" evidence="2">
    <location>
        <begin position="22"/>
        <end position="125"/>
    </location>
</feature>
<accession>A0A023FFZ7</accession>
<evidence type="ECO:0000256" key="1">
    <source>
        <dbReference type="SAM" id="MobiDB-lite"/>
    </source>
</evidence>
<dbReference type="AlphaFoldDB" id="A0A023FFZ7"/>
<proteinExistence type="evidence at transcript level"/>
<feature type="signal peptide" evidence="2">
    <location>
        <begin position="1"/>
        <end position="21"/>
    </location>
</feature>
<evidence type="ECO:0000256" key="2">
    <source>
        <dbReference type="SAM" id="SignalP"/>
    </source>
</evidence>
<evidence type="ECO:0000313" key="3">
    <source>
        <dbReference type="EMBL" id="JAC19638.1"/>
    </source>
</evidence>
<reference evidence="3" key="1">
    <citation type="submission" date="2014-03" db="EMBL/GenBank/DDBJ databases">
        <title>The sialotranscriptome of Amblyomma triste, Amblyomma parvum and Amblyomma cajennense ticks, uncovered by 454-based RNA-seq.</title>
        <authorList>
            <person name="Garcia G.R."/>
            <person name="Gardinassi L.G."/>
            <person name="Ribeiro J.M."/>
            <person name="Anatriello E."/>
            <person name="Ferreira B.R."/>
            <person name="Moreira H.N."/>
            <person name="Mafra C."/>
            <person name="Olegario M.M."/>
            <person name="Szabo P.J."/>
            <person name="Miranda-Santos I.K."/>
            <person name="Maruyama S.R."/>
        </authorList>
    </citation>
    <scope>NUCLEOTIDE SEQUENCE</scope>
    <source>
        <strain evidence="3">Uberlandia</strain>
        <tissue evidence="3">Salivary glands</tissue>
    </source>
</reference>
<dbReference type="EMBL" id="GBBK01004844">
    <property type="protein sequence ID" value="JAC19638.1"/>
    <property type="molecule type" value="mRNA"/>
</dbReference>